<dbReference type="EMBL" id="CP093442">
    <property type="protein sequence ID" value="UOF00219.1"/>
    <property type="molecule type" value="Genomic_DNA"/>
</dbReference>
<keyword evidence="3" id="KW-1185">Reference proteome</keyword>
<sequence length="205" mass="22835">MNSFKQALNQFKATWKLSLAFGVLVTAFIFLVRDLPYVSAFLISLGFLIFQDVASHFITAKNFQTNFSYLKTHLPAYIITSFILLPTSVLFGSALGILQSPNNLFVTASLALGLLILGVYFYFVLSQSLRRHIETKESLAKAIDAVGLASVKQFQLYLPLSFYFGLFILIAGMTWGAGLIVALPIMFYANHFSYLESKAAGFLQR</sequence>
<protein>
    <recommendedName>
        <fullName evidence="4">DUF975 family protein</fullName>
    </recommendedName>
</protein>
<dbReference type="RefSeq" id="WP_243535969.1">
    <property type="nucleotide sequence ID" value="NZ_CP093442.1"/>
</dbReference>
<organism evidence="2 3">
    <name type="scientific">Bdellovibrio reynosensis</name>
    <dbReference type="NCBI Taxonomy" id="2835041"/>
    <lineage>
        <taxon>Bacteria</taxon>
        <taxon>Pseudomonadati</taxon>
        <taxon>Bdellovibrionota</taxon>
        <taxon>Bdellovibrionia</taxon>
        <taxon>Bdellovibrionales</taxon>
        <taxon>Pseudobdellovibrionaceae</taxon>
        <taxon>Bdellovibrio</taxon>
    </lineage>
</organism>
<keyword evidence="1" id="KW-0472">Membrane</keyword>
<gene>
    <name evidence="2" type="ORF">MNR06_10955</name>
</gene>
<feature type="transmembrane region" description="Helical" evidence="1">
    <location>
        <begin position="104"/>
        <end position="125"/>
    </location>
</feature>
<accession>A0ABY4C689</accession>
<name>A0ABY4C689_9BACT</name>
<feature type="transmembrane region" description="Helical" evidence="1">
    <location>
        <begin position="13"/>
        <end position="31"/>
    </location>
</feature>
<dbReference type="Proteomes" id="UP000830116">
    <property type="component" value="Chromosome"/>
</dbReference>
<keyword evidence="1" id="KW-0812">Transmembrane</keyword>
<feature type="transmembrane region" description="Helical" evidence="1">
    <location>
        <begin position="162"/>
        <end position="189"/>
    </location>
</feature>
<evidence type="ECO:0000313" key="2">
    <source>
        <dbReference type="EMBL" id="UOF00219.1"/>
    </source>
</evidence>
<feature type="transmembrane region" description="Helical" evidence="1">
    <location>
        <begin position="37"/>
        <end position="54"/>
    </location>
</feature>
<reference evidence="2" key="1">
    <citation type="submission" date="2022-03" db="EMBL/GenBank/DDBJ databases">
        <title>Genome Identification and Characterization of new species Bdellovibrio reynosense LBG001 sp. nov. from a Mexico soil sample.</title>
        <authorList>
            <person name="Camilli A."/>
            <person name="Ajao Y."/>
            <person name="Guo X."/>
        </authorList>
    </citation>
    <scope>NUCLEOTIDE SEQUENCE</scope>
    <source>
        <strain evidence="2">LBG001</strain>
    </source>
</reference>
<feature type="transmembrane region" description="Helical" evidence="1">
    <location>
        <begin position="74"/>
        <end position="98"/>
    </location>
</feature>
<evidence type="ECO:0000313" key="3">
    <source>
        <dbReference type="Proteomes" id="UP000830116"/>
    </source>
</evidence>
<keyword evidence="1" id="KW-1133">Transmembrane helix</keyword>
<evidence type="ECO:0000256" key="1">
    <source>
        <dbReference type="SAM" id="Phobius"/>
    </source>
</evidence>
<proteinExistence type="predicted"/>
<evidence type="ECO:0008006" key="4">
    <source>
        <dbReference type="Google" id="ProtNLM"/>
    </source>
</evidence>